<organism evidence="2 3">
    <name type="scientific">Floricoccus penangensis</name>
    <dbReference type="NCBI Taxonomy" id="1859475"/>
    <lineage>
        <taxon>Bacteria</taxon>
        <taxon>Bacillati</taxon>
        <taxon>Bacillota</taxon>
        <taxon>Bacilli</taxon>
        <taxon>Lactobacillales</taxon>
        <taxon>Streptococcaceae</taxon>
        <taxon>Floricoccus</taxon>
    </lineage>
</organism>
<reference evidence="3" key="1">
    <citation type="submission" date="2016-09" db="EMBL/GenBank/DDBJ databases">
        <title>Draft genome sequence of a novel species of the family Streptococcaceae isolated from flowers.</title>
        <authorList>
            <person name="Chuah L.-O."/>
            <person name="Yap K.-P."/>
            <person name="Thong K.L."/>
            <person name="Liong M.T."/>
            <person name="Ahmad R."/>
            <person name="Rusul G."/>
        </authorList>
    </citation>
    <scope>NUCLEOTIDE SEQUENCE [LARGE SCALE GENOMIC DNA]</scope>
    <source>
        <strain evidence="3">HibF3</strain>
    </source>
</reference>
<evidence type="ECO:0000313" key="3">
    <source>
        <dbReference type="Proteomes" id="UP000177273"/>
    </source>
</evidence>
<evidence type="ECO:0000256" key="1">
    <source>
        <dbReference type="SAM" id="Phobius"/>
    </source>
</evidence>
<name>A0A9Q5JFC9_9LACT</name>
<keyword evidence="1" id="KW-1133">Transmembrane helix</keyword>
<dbReference type="Proteomes" id="UP000177273">
    <property type="component" value="Unassembled WGS sequence"/>
</dbReference>
<proteinExistence type="predicted"/>
<dbReference type="EMBL" id="MKIQ01000029">
    <property type="protein sequence ID" value="OFI45995.1"/>
    <property type="molecule type" value="Genomic_DNA"/>
</dbReference>
<gene>
    <name evidence="2" type="ORF">BG262_05790</name>
</gene>
<keyword evidence="1" id="KW-0472">Membrane</keyword>
<keyword evidence="1" id="KW-0812">Transmembrane</keyword>
<dbReference type="AlphaFoldDB" id="A0A9Q5JFC9"/>
<feature type="transmembrane region" description="Helical" evidence="1">
    <location>
        <begin position="117"/>
        <end position="138"/>
    </location>
</feature>
<keyword evidence="3" id="KW-1185">Reference proteome</keyword>
<accession>A0A9Q5JFC9</accession>
<sequence length="176" mass="20861">MVNDKMELQISNGTLHVLYSKNDEKIQGWLMFRTKNNEEFLIQQNWYYLSFCSLPIKRKVYKSTIPLNFLANNKSYKELKKNNKGYLGLMMGLILSKFIPQYLIFSPKDSHFSIMKGLANLIYFWGIIVLILSIVFYFRKTKLKKIINNRNGELHFYGKARSSTPIRNVKNIMKVW</sequence>
<evidence type="ECO:0000313" key="2">
    <source>
        <dbReference type="EMBL" id="OFI45995.1"/>
    </source>
</evidence>
<protein>
    <submittedName>
        <fullName evidence="2">Uncharacterized protein</fullName>
    </submittedName>
</protein>
<comment type="caution">
    <text evidence="2">The sequence shown here is derived from an EMBL/GenBank/DDBJ whole genome shotgun (WGS) entry which is preliminary data.</text>
</comment>
<feature type="transmembrane region" description="Helical" evidence="1">
    <location>
        <begin position="86"/>
        <end position="105"/>
    </location>
</feature>